<keyword evidence="2" id="KW-1185">Reference proteome</keyword>
<dbReference type="Proteomes" id="UP001528823">
    <property type="component" value="Unassembled WGS sequence"/>
</dbReference>
<comment type="caution">
    <text evidence="1">The sequence shown here is derived from an EMBL/GenBank/DDBJ whole genome shotgun (WGS) entry which is preliminary data.</text>
</comment>
<gene>
    <name evidence="1" type="ORF">ORQ98_22945</name>
</gene>
<evidence type="ECO:0000313" key="1">
    <source>
        <dbReference type="EMBL" id="MDE1464823.1"/>
    </source>
</evidence>
<proteinExistence type="predicted"/>
<sequence length="116" mass="12780">MNENTPFSQTVGYINRGSLDSELTETLSELVQAVRDTRKAGSITLQLKVQMLSANNEDTVKITPNIKSSIPQHEQPQAIFWSTADGDLLRNDPKQSELDLKTVPANGANQNLKSIN</sequence>
<dbReference type="EMBL" id="JAPMOU010000043">
    <property type="protein sequence ID" value="MDE1464823.1"/>
    <property type="molecule type" value="Genomic_DNA"/>
</dbReference>
<organism evidence="1 2">
    <name type="scientific">Spartinivicinus poritis</name>
    <dbReference type="NCBI Taxonomy" id="2994640"/>
    <lineage>
        <taxon>Bacteria</taxon>
        <taxon>Pseudomonadati</taxon>
        <taxon>Pseudomonadota</taxon>
        <taxon>Gammaproteobacteria</taxon>
        <taxon>Oceanospirillales</taxon>
        <taxon>Zooshikellaceae</taxon>
        <taxon>Spartinivicinus</taxon>
    </lineage>
</organism>
<protein>
    <submittedName>
        <fullName evidence="1">Uncharacterized protein</fullName>
    </submittedName>
</protein>
<evidence type="ECO:0000313" key="2">
    <source>
        <dbReference type="Proteomes" id="UP001528823"/>
    </source>
</evidence>
<name>A0ABT5UEL3_9GAMM</name>
<reference evidence="1 2" key="1">
    <citation type="submission" date="2022-11" db="EMBL/GenBank/DDBJ databases">
        <title>Spartinivicinus poritis sp. nov., isolated from scleractinian coral Porites lutea.</title>
        <authorList>
            <person name="Zhang G."/>
            <person name="Cai L."/>
            <person name="Wei Q."/>
        </authorList>
    </citation>
    <scope>NUCLEOTIDE SEQUENCE [LARGE SCALE GENOMIC DNA]</scope>
    <source>
        <strain evidence="1 2">A2-2</strain>
    </source>
</reference>
<accession>A0ABT5UEL3</accession>
<dbReference type="RefSeq" id="WP_274691132.1">
    <property type="nucleotide sequence ID" value="NZ_JAPMOU010000043.1"/>
</dbReference>